<protein>
    <submittedName>
        <fullName evidence="2">Antibiotic biosynthesis monooxygenase</fullName>
    </submittedName>
</protein>
<gene>
    <name evidence="2" type="ORF">MOV92_17910</name>
</gene>
<dbReference type="EMBL" id="CP093547">
    <property type="protein sequence ID" value="UNP28356.1"/>
    <property type="molecule type" value="Genomic_DNA"/>
</dbReference>
<dbReference type="Proteomes" id="UP000829194">
    <property type="component" value="Chromosome"/>
</dbReference>
<keyword evidence="2" id="KW-0560">Oxidoreductase</keyword>
<dbReference type="InterPro" id="IPR011008">
    <property type="entry name" value="Dimeric_a/b-barrel"/>
</dbReference>
<keyword evidence="3" id="KW-1185">Reference proteome</keyword>
<dbReference type="InterPro" id="IPR050744">
    <property type="entry name" value="AI-2_Isomerase_LsrG"/>
</dbReference>
<organism evidence="2 3">
    <name type="scientific">Lysobacter gummosus</name>
    <dbReference type="NCBI Taxonomy" id="262324"/>
    <lineage>
        <taxon>Bacteria</taxon>
        <taxon>Pseudomonadati</taxon>
        <taxon>Pseudomonadota</taxon>
        <taxon>Gammaproteobacteria</taxon>
        <taxon>Lysobacterales</taxon>
        <taxon>Lysobacteraceae</taxon>
        <taxon>Lysobacter</taxon>
    </lineage>
</organism>
<dbReference type="SUPFAM" id="SSF54909">
    <property type="entry name" value="Dimeric alpha+beta barrel"/>
    <property type="match status" value="1"/>
</dbReference>
<evidence type="ECO:0000313" key="3">
    <source>
        <dbReference type="Proteomes" id="UP000829194"/>
    </source>
</evidence>
<reference evidence="2 3" key="1">
    <citation type="submission" date="2022-03" db="EMBL/GenBank/DDBJ databases">
        <title>Complete genome sequence of Lysobacter capsici VKM B-2533 and Lysobacter gummosus 10.1.1, promising sources of lytic agents.</title>
        <authorList>
            <person name="Tarlachkov S.V."/>
            <person name="Kudryakova I.V."/>
            <person name="Afoshin A.S."/>
            <person name="Leontyevskaya E.A."/>
            <person name="Leontyevskaya N.V."/>
        </authorList>
    </citation>
    <scope>NUCLEOTIDE SEQUENCE [LARGE SCALE GENOMIC DNA]</scope>
    <source>
        <strain evidence="2 3">10.1.1</strain>
    </source>
</reference>
<dbReference type="GO" id="GO:0004497">
    <property type="term" value="F:monooxygenase activity"/>
    <property type="evidence" value="ECO:0007669"/>
    <property type="project" value="UniProtKB-KW"/>
</dbReference>
<feature type="domain" description="ABM" evidence="1">
    <location>
        <begin position="10"/>
        <end position="98"/>
    </location>
</feature>
<dbReference type="RefSeq" id="WP_057943952.1">
    <property type="nucleotide sequence ID" value="NZ_CP011131.1"/>
</dbReference>
<evidence type="ECO:0000259" key="1">
    <source>
        <dbReference type="PROSITE" id="PS51725"/>
    </source>
</evidence>
<dbReference type="InterPro" id="IPR007138">
    <property type="entry name" value="ABM_dom"/>
</dbReference>
<dbReference type="PROSITE" id="PS51725">
    <property type="entry name" value="ABM"/>
    <property type="match status" value="1"/>
</dbReference>
<keyword evidence="2" id="KW-0503">Monooxygenase</keyword>
<accession>A0ABY3XCT8</accession>
<dbReference type="Gene3D" id="3.30.70.100">
    <property type="match status" value="1"/>
</dbReference>
<dbReference type="PANTHER" id="PTHR33336">
    <property type="entry name" value="QUINOL MONOOXYGENASE YGIN-RELATED"/>
    <property type="match status" value="1"/>
</dbReference>
<dbReference type="PANTHER" id="PTHR33336:SF3">
    <property type="entry name" value="ABM DOMAIN-CONTAINING PROTEIN"/>
    <property type="match status" value="1"/>
</dbReference>
<evidence type="ECO:0000313" key="2">
    <source>
        <dbReference type="EMBL" id="UNP28356.1"/>
    </source>
</evidence>
<proteinExistence type="predicted"/>
<name>A0ABY3XCT8_9GAMM</name>
<sequence length="103" mass="11426">MPAQTETTPVINIAVLKARPGQRVALAAALIELVAPTRDEQGCLDYTLFELADEPGTFYMRESFADQGAFQVHIATPHFKAFQRRFDELLGAPLRLIGLRKLA</sequence>
<dbReference type="Pfam" id="PF03992">
    <property type="entry name" value="ABM"/>
    <property type="match status" value="1"/>
</dbReference>